<comment type="catalytic activity">
    <reaction evidence="12 13">
        <text>(S)-2,3,4,5-tetrahydrodipicolinate + NAD(+) + H2O = (2S,4S)-4-hydroxy-2,3,4,5-tetrahydrodipicolinate + NADH + H(+)</text>
        <dbReference type="Rhea" id="RHEA:35323"/>
        <dbReference type="ChEBI" id="CHEBI:15377"/>
        <dbReference type="ChEBI" id="CHEBI:15378"/>
        <dbReference type="ChEBI" id="CHEBI:16845"/>
        <dbReference type="ChEBI" id="CHEBI:57540"/>
        <dbReference type="ChEBI" id="CHEBI:57945"/>
        <dbReference type="ChEBI" id="CHEBI:67139"/>
        <dbReference type="EC" id="1.17.1.8"/>
    </reaction>
</comment>
<evidence type="ECO:0000313" key="16">
    <source>
        <dbReference type="EMBL" id="NGO39144.1"/>
    </source>
</evidence>
<comment type="pathway">
    <text evidence="9 13">Amino-acid biosynthesis; L-lysine biosynthesis via DAP pathway; (S)-tetrahydrodipicolinate from L-aspartate: step 4/4.</text>
</comment>
<name>A0A6M1RUU4_9BACT</name>
<dbReference type="AlphaFoldDB" id="A0A6M1RUU4"/>
<dbReference type="InterPro" id="IPR036291">
    <property type="entry name" value="NAD(P)-bd_dom_sf"/>
</dbReference>
<comment type="subcellular location">
    <subcellularLocation>
        <location evidence="13">Cytoplasm</location>
    </subcellularLocation>
</comment>
<dbReference type="RefSeq" id="WP_165106990.1">
    <property type="nucleotide sequence ID" value="NZ_JAAKYA010000048.1"/>
</dbReference>
<dbReference type="PIRSF" id="PIRSF000161">
    <property type="entry name" value="DHPR"/>
    <property type="match status" value="1"/>
</dbReference>
<dbReference type="Pfam" id="PF01113">
    <property type="entry name" value="DapB_N"/>
    <property type="match status" value="1"/>
</dbReference>
<evidence type="ECO:0000256" key="1">
    <source>
        <dbReference type="ARBA" id="ARBA00006642"/>
    </source>
</evidence>
<evidence type="ECO:0000256" key="6">
    <source>
        <dbReference type="ARBA" id="ARBA00023002"/>
    </source>
</evidence>
<evidence type="ECO:0000256" key="7">
    <source>
        <dbReference type="ARBA" id="ARBA00023027"/>
    </source>
</evidence>
<dbReference type="PROSITE" id="PS01298">
    <property type="entry name" value="DAPB"/>
    <property type="match status" value="1"/>
</dbReference>
<protein>
    <recommendedName>
        <fullName evidence="10 13">4-hydroxy-tetrahydrodipicolinate reductase</fullName>
        <shortName evidence="13">HTPA reductase</shortName>
        <ecNumber evidence="10 13">1.17.1.8</ecNumber>
    </recommendedName>
</protein>
<dbReference type="InterPro" id="IPR000846">
    <property type="entry name" value="DapB_N"/>
</dbReference>
<feature type="binding site" evidence="13">
    <location>
        <begin position="78"/>
        <end position="80"/>
    </location>
    <ligand>
        <name>NAD(+)</name>
        <dbReference type="ChEBI" id="CHEBI:57540"/>
    </ligand>
</feature>
<dbReference type="EMBL" id="JAAKYA010000048">
    <property type="protein sequence ID" value="NGO39144.1"/>
    <property type="molecule type" value="Genomic_DNA"/>
</dbReference>
<dbReference type="CDD" id="cd02274">
    <property type="entry name" value="DHDPR_N"/>
    <property type="match status" value="1"/>
</dbReference>
<dbReference type="GO" id="GO:0051287">
    <property type="term" value="F:NAD binding"/>
    <property type="evidence" value="ECO:0007669"/>
    <property type="project" value="UniProtKB-UniRule"/>
</dbReference>
<keyword evidence="6 13" id="KW-0560">Oxidoreductase</keyword>
<evidence type="ECO:0000313" key="17">
    <source>
        <dbReference type="Proteomes" id="UP000477311"/>
    </source>
</evidence>
<dbReference type="FunFam" id="3.30.360.10:FF:000004">
    <property type="entry name" value="4-hydroxy-tetrahydrodipicolinate reductase"/>
    <property type="match status" value="1"/>
</dbReference>
<feature type="domain" description="Dihydrodipicolinate reductase N-terminal" evidence="14">
    <location>
        <begin position="5"/>
        <end position="105"/>
    </location>
</feature>
<evidence type="ECO:0000256" key="8">
    <source>
        <dbReference type="ARBA" id="ARBA00023154"/>
    </source>
</evidence>
<feature type="binding site" evidence="13">
    <location>
        <begin position="102"/>
        <end position="105"/>
    </location>
    <ligand>
        <name>NAD(+)</name>
        <dbReference type="ChEBI" id="CHEBI:57540"/>
    </ligand>
</feature>
<dbReference type="NCBIfam" id="TIGR00036">
    <property type="entry name" value="dapB"/>
    <property type="match status" value="1"/>
</dbReference>
<keyword evidence="17" id="KW-1185">Reference proteome</keyword>
<comment type="similarity">
    <text evidence="1 13">Belongs to the DapB family.</text>
</comment>
<keyword evidence="3 13" id="KW-0028">Amino-acid biosynthesis</keyword>
<dbReference type="Pfam" id="PF05173">
    <property type="entry name" value="DapB_C"/>
    <property type="match status" value="1"/>
</dbReference>
<comment type="subunit">
    <text evidence="13">Homotetramer.</text>
</comment>
<dbReference type="Proteomes" id="UP000477311">
    <property type="component" value="Unassembled WGS sequence"/>
</dbReference>
<sequence length="250" mass="27183">MEATVRIILHGARGRMGRAILNVVGQHPGVTIGAEVDQGDDLAAALEHGDVLVDFSVPAATERMLTLCAARGVPVVLGTTGHEEEGRRKIRETAAVIPIVWASNFSTGVNLLFWLTERAAEILGSGYDVEIVEMHHRHKQDAPSGTARTLAEILAAVRRAQWDRDIRYGRQGLVGPRRPEEIGVHAVRGGDVVGDHTVIFAAPGERVELVHRASSRETFAHGALRAARWIKGRPAGLYDMRDVLGLRVRS</sequence>
<feature type="binding site" evidence="13">
    <location>
        <begin position="145"/>
        <end position="146"/>
    </location>
    <ligand>
        <name>(S)-2,3,4,5-tetrahydrodipicolinate</name>
        <dbReference type="ChEBI" id="CHEBI:16845"/>
    </ligand>
</feature>
<dbReference type="EC" id="1.17.1.8" evidence="10 13"/>
<feature type="domain" description="Dihydrodipicolinate reductase C-terminal" evidence="15">
    <location>
        <begin position="108"/>
        <end position="244"/>
    </location>
</feature>
<reference evidence="16 17" key="1">
    <citation type="submission" date="2020-02" db="EMBL/GenBank/DDBJ databases">
        <title>Draft genome sequence of Limisphaera ngatamarikiensis NGM72.4T, a thermophilic Verrucomicrobia grouped in subdivision 3.</title>
        <authorList>
            <person name="Carere C.R."/>
            <person name="Steen J."/>
            <person name="Hugenholtz P."/>
            <person name="Stott M.B."/>
        </authorList>
    </citation>
    <scope>NUCLEOTIDE SEQUENCE [LARGE SCALE GENOMIC DNA]</scope>
    <source>
        <strain evidence="16 17">NGM72.4</strain>
    </source>
</reference>
<keyword evidence="5 13" id="KW-0220">Diaminopimelate biosynthesis</keyword>
<dbReference type="HAMAP" id="MF_00102">
    <property type="entry name" value="DapB"/>
    <property type="match status" value="1"/>
</dbReference>
<evidence type="ECO:0000259" key="15">
    <source>
        <dbReference type="Pfam" id="PF05173"/>
    </source>
</evidence>
<feature type="active site" description="Proton donor/acceptor" evidence="13">
    <location>
        <position position="135"/>
    </location>
</feature>
<dbReference type="GO" id="GO:0008839">
    <property type="term" value="F:4-hydroxy-tetrahydrodipicolinate reductase"/>
    <property type="evidence" value="ECO:0007669"/>
    <property type="project" value="UniProtKB-UniRule"/>
</dbReference>
<dbReference type="GO" id="GO:0005737">
    <property type="term" value="C:cytoplasm"/>
    <property type="evidence" value="ECO:0007669"/>
    <property type="project" value="UniProtKB-SubCell"/>
</dbReference>
<evidence type="ECO:0000256" key="11">
    <source>
        <dbReference type="ARBA" id="ARBA00049080"/>
    </source>
</evidence>
<dbReference type="GO" id="GO:0019877">
    <property type="term" value="P:diaminopimelate biosynthetic process"/>
    <property type="evidence" value="ECO:0007669"/>
    <property type="project" value="UniProtKB-UniRule"/>
</dbReference>
<dbReference type="SUPFAM" id="SSF55347">
    <property type="entry name" value="Glyceraldehyde-3-phosphate dehydrogenase-like, C-terminal domain"/>
    <property type="match status" value="1"/>
</dbReference>
<dbReference type="InterPro" id="IPR022664">
    <property type="entry name" value="DapB_N_CS"/>
</dbReference>
<accession>A0A6M1RUU4</accession>
<dbReference type="Gene3D" id="3.30.360.10">
    <property type="entry name" value="Dihydrodipicolinate Reductase, domain 2"/>
    <property type="match status" value="1"/>
</dbReference>
<feature type="active site" description="Proton donor" evidence="13">
    <location>
        <position position="139"/>
    </location>
</feature>
<proteinExistence type="inferred from homology"/>
<evidence type="ECO:0000256" key="9">
    <source>
        <dbReference type="ARBA" id="ARBA00037922"/>
    </source>
</evidence>
<comment type="caution">
    <text evidence="16">The sequence shown here is derived from an EMBL/GenBank/DDBJ whole genome shotgun (WGS) entry which is preliminary data.</text>
</comment>
<evidence type="ECO:0000256" key="2">
    <source>
        <dbReference type="ARBA" id="ARBA00022490"/>
    </source>
</evidence>
<feature type="binding site" evidence="13">
    <location>
        <position position="136"/>
    </location>
    <ligand>
        <name>(S)-2,3,4,5-tetrahydrodipicolinate</name>
        <dbReference type="ChEBI" id="CHEBI:16845"/>
    </ligand>
</feature>
<evidence type="ECO:0000256" key="10">
    <source>
        <dbReference type="ARBA" id="ARBA00038983"/>
    </source>
</evidence>
<keyword evidence="2 13" id="KW-0963">Cytoplasm</keyword>
<feature type="binding site" evidence="13">
    <location>
        <begin position="11"/>
        <end position="16"/>
    </location>
    <ligand>
        <name>NAD(+)</name>
        <dbReference type="ChEBI" id="CHEBI:57540"/>
    </ligand>
</feature>
<keyword evidence="4 13" id="KW-0521">NADP</keyword>
<comment type="caution">
    <text evidence="13">Was originally thought to be a dihydrodipicolinate reductase (DHDPR), catalyzing the conversion of dihydrodipicolinate to tetrahydrodipicolinate. However, it was shown in E.coli that the substrate of the enzymatic reaction is not dihydrodipicolinate (DHDP) but in fact (2S,4S)-4-hydroxy-2,3,4,5-tetrahydrodipicolinic acid (HTPA), the product released by the DapA-catalyzed reaction.</text>
</comment>
<comment type="caution">
    <text evidence="13">Lacks conserved residue(s) required for the propagation of feature annotation.</text>
</comment>
<dbReference type="SUPFAM" id="SSF51735">
    <property type="entry name" value="NAD(P)-binding Rossmann-fold domains"/>
    <property type="match status" value="1"/>
</dbReference>
<dbReference type="UniPathway" id="UPA00034">
    <property type="reaction ID" value="UER00018"/>
</dbReference>
<dbReference type="Gene3D" id="3.40.50.720">
    <property type="entry name" value="NAD(P)-binding Rossmann-like Domain"/>
    <property type="match status" value="1"/>
</dbReference>
<dbReference type="PANTHER" id="PTHR20836:SF0">
    <property type="entry name" value="4-HYDROXY-TETRAHYDRODIPICOLINATE REDUCTASE 1, CHLOROPLASTIC-RELATED"/>
    <property type="match status" value="1"/>
</dbReference>
<evidence type="ECO:0000256" key="5">
    <source>
        <dbReference type="ARBA" id="ARBA00022915"/>
    </source>
</evidence>
<gene>
    <name evidence="13" type="primary">dapB</name>
    <name evidence="16" type="ORF">G4L39_06995</name>
</gene>
<comment type="function">
    <text evidence="13">Catalyzes the conversion of 4-hydroxy-tetrahydrodipicolinate (HTPA) to tetrahydrodipicolinate.</text>
</comment>
<keyword evidence="8 13" id="KW-0457">Lysine biosynthesis</keyword>
<dbReference type="PANTHER" id="PTHR20836">
    <property type="entry name" value="DIHYDRODIPICOLINATE REDUCTASE"/>
    <property type="match status" value="1"/>
</dbReference>
<evidence type="ECO:0000256" key="4">
    <source>
        <dbReference type="ARBA" id="ARBA00022857"/>
    </source>
</evidence>
<dbReference type="GO" id="GO:0016726">
    <property type="term" value="F:oxidoreductase activity, acting on CH or CH2 groups, NAD or NADP as acceptor"/>
    <property type="evidence" value="ECO:0007669"/>
    <property type="project" value="UniProtKB-UniRule"/>
</dbReference>
<comment type="catalytic activity">
    <reaction evidence="11 13">
        <text>(S)-2,3,4,5-tetrahydrodipicolinate + NADP(+) + H2O = (2S,4S)-4-hydroxy-2,3,4,5-tetrahydrodipicolinate + NADPH + H(+)</text>
        <dbReference type="Rhea" id="RHEA:35331"/>
        <dbReference type="ChEBI" id="CHEBI:15377"/>
        <dbReference type="ChEBI" id="CHEBI:15378"/>
        <dbReference type="ChEBI" id="CHEBI:16845"/>
        <dbReference type="ChEBI" id="CHEBI:57783"/>
        <dbReference type="ChEBI" id="CHEBI:58349"/>
        <dbReference type="ChEBI" id="CHEBI:67139"/>
        <dbReference type="EC" id="1.17.1.8"/>
    </reaction>
</comment>
<evidence type="ECO:0000256" key="13">
    <source>
        <dbReference type="HAMAP-Rule" id="MF_00102"/>
    </source>
</evidence>
<evidence type="ECO:0000256" key="3">
    <source>
        <dbReference type="ARBA" id="ARBA00022605"/>
    </source>
</evidence>
<feature type="binding site" evidence="13">
    <location>
        <position position="47"/>
    </location>
    <ligand>
        <name>NAD(+)</name>
        <dbReference type="ChEBI" id="CHEBI:57540"/>
    </ligand>
</feature>
<dbReference type="InterPro" id="IPR023940">
    <property type="entry name" value="DHDPR_bac"/>
</dbReference>
<dbReference type="InterPro" id="IPR022663">
    <property type="entry name" value="DapB_C"/>
</dbReference>
<organism evidence="16 17">
    <name type="scientific">Limisphaera ngatamarikiensis</name>
    <dbReference type="NCBI Taxonomy" id="1324935"/>
    <lineage>
        <taxon>Bacteria</taxon>
        <taxon>Pseudomonadati</taxon>
        <taxon>Verrucomicrobiota</taxon>
        <taxon>Verrucomicrobiia</taxon>
        <taxon>Limisphaerales</taxon>
        <taxon>Limisphaeraceae</taxon>
        <taxon>Limisphaera</taxon>
    </lineage>
</organism>
<evidence type="ECO:0000259" key="14">
    <source>
        <dbReference type="Pfam" id="PF01113"/>
    </source>
</evidence>
<dbReference type="GO" id="GO:0050661">
    <property type="term" value="F:NADP binding"/>
    <property type="evidence" value="ECO:0007669"/>
    <property type="project" value="UniProtKB-UniRule"/>
</dbReference>
<keyword evidence="7 13" id="KW-0520">NAD</keyword>
<evidence type="ECO:0000256" key="12">
    <source>
        <dbReference type="ARBA" id="ARBA00049396"/>
    </source>
</evidence>
<dbReference type="GO" id="GO:0009089">
    <property type="term" value="P:lysine biosynthetic process via diaminopimelate"/>
    <property type="evidence" value="ECO:0007669"/>
    <property type="project" value="UniProtKB-UniRule"/>
</dbReference>